<reference evidence="10 11" key="1">
    <citation type="submission" date="2012-12" db="EMBL/GenBank/DDBJ databases">
        <title>Genome Assembly of Photobacterium sp. AK15.</title>
        <authorList>
            <person name="Khatri I."/>
            <person name="Vaidya B."/>
            <person name="Srinivas T.N.R."/>
            <person name="Subramanian S."/>
            <person name="Pinnaka A."/>
        </authorList>
    </citation>
    <scope>NUCLEOTIDE SEQUENCE [LARGE SCALE GENOMIC DNA]</scope>
    <source>
        <strain evidence="10 11">AK15</strain>
    </source>
</reference>
<gene>
    <name evidence="10" type="ORF">C942_04695</name>
</gene>
<dbReference type="SUPFAM" id="SSF56219">
    <property type="entry name" value="DNase I-like"/>
    <property type="match status" value="1"/>
</dbReference>
<keyword evidence="6 10" id="KW-0378">Hydrolase</keyword>
<evidence type="ECO:0000256" key="8">
    <source>
        <dbReference type="ARBA" id="ARBA00023204"/>
    </source>
</evidence>
<keyword evidence="11" id="KW-1185">Reference proteome</keyword>
<organism evidence="10 11">
    <name type="scientific">Photobacterium marinum</name>
    <dbReference type="NCBI Taxonomy" id="1056511"/>
    <lineage>
        <taxon>Bacteria</taxon>
        <taxon>Pseudomonadati</taxon>
        <taxon>Pseudomonadota</taxon>
        <taxon>Gammaproteobacteria</taxon>
        <taxon>Vibrionales</taxon>
        <taxon>Vibrionaceae</taxon>
        <taxon>Photobacterium</taxon>
    </lineage>
</organism>
<dbReference type="InterPro" id="IPR051547">
    <property type="entry name" value="TDP2-like"/>
</dbReference>
<dbReference type="RefSeq" id="WP_007464163.1">
    <property type="nucleotide sequence ID" value="NZ_AMZO01000006.1"/>
</dbReference>
<sequence length="341" mass="39180">MYLVNRLQLPTNFFVAISILLVLCHAIPAISKASGKTNTAVTITQQPLIIMSWNLQWLSVANGKMKVTRSHEDLQQLRQIIKEVSPDILAFQEVNSTKAIQTVLPRQHSYRIYISDRSQSPEEHFSSQNQFTGFAVKSSLQISDKPDLKKLNLVYRDKTSKNQFFSKLRYGAYIVLYPATNKELHILNVHLKSGCFSRKHGKRRACHALKRQGEVLAQWIKTRQESSQQYLVIGDFNHRLNSQQQWLLTALNRSSAQPSVLLSKEITGGCTISLRNKKGDRQIRHYNSLIDHALASSEIAQAMRQSGKFFQYQYPKKLIQQFQLSDHCPLILHLPLSRRKQ</sequence>
<dbReference type="PANTHER" id="PTHR15822:SF4">
    <property type="entry name" value="TYROSYL-DNA PHOSPHODIESTERASE 2"/>
    <property type="match status" value="1"/>
</dbReference>
<evidence type="ECO:0000259" key="9">
    <source>
        <dbReference type="Pfam" id="PF03372"/>
    </source>
</evidence>
<evidence type="ECO:0000256" key="4">
    <source>
        <dbReference type="ARBA" id="ARBA00022723"/>
    </source>
</evidence>
<keyword evidence="5" id="KW-0227">DNA damage</keyword>
<accession>L8JDR0</accession>
<keyword evidence="7" id="KW-0460">Magnesium</keyword>
<evidence type="ECO:0000256" key="3">
    <source>
        <dbReference type="ARBA" id="ARBA00022722"/>
    </source>
</evidence>
<dbReference type="GO" id="GO:0006281">
    <property type="term" value="P:DNA repair"/>
    <property type="evidence" value="ECO:0007669"/>
    <property type="project" value="UniProtKB-KW"/>
</dbReference>
<feature type="domain" description="Endonuclease/exonuclease/phosphatase" evidence="9">
    <location>
        <begin position="51"/>
        <end position="306"/>
    </location>
</feature>
<comment type="cofactor">
    <cofactor evidence="1">
        <name>Mn(2+)</name>
        <dbReference type="ChEBI" id="CHEBI:29035"/>
    </cofactor>
</comment>
<dbReference type="EMBL" id="AMZO01000006">
    <property type="protein sequence ID" value="ELR66991.1"/>
    <property type="molecule type" value="Genomic_DNA"/>
</dbReference>
<evidence type="ECO:0000256" key="5">
    <source>
        <dbReference type="ARBA" id="ARBA00022763"/>
    </source>
</evidence>
<dbReference type="AlphaFoldDB" id="L8JDR0"/>
<dbReference type="GO" id="GO:0016787">
    <property type="term" value="F:hydrolase activity"/>
    <property type="evidence" value="ECO:0007669"/>
    <property type="project" value="UniProtKB-KW"/>
</dbReference>
<dbReference type="GO" id="GO:0046872">
    <property type="term" value="F:metal ion binding"/>
    <property type="evidence" value="ECO:0007669"/>
    <property type="project" value="UniProtKB-KW"/>
</dbReference>
<name>L8JDR0_9GAMM</name>
<proteinExistence type="predicted"/>
<evidence type="ECO:0000313" key="10">
    <source>
        <dbReference type="EMBL" id="ELR66991.1"/>
    </source>
</evidence>
<evidence type="ECO:0000256" key="2">
    <source>
        <dbReference type="ARBA" id="ARBA00001946"/>
    </source>
</evidence>
<dbReference type="OrthoDB" id="395856at2"/>
<dbReference type="InterPro" id="IPR005135">
    <property type="entry name" value="Endo/exonuclease/phosphatase"/>
</dbReference>
<dbReference type="Proteomes" id="UP000011134">
    <property type="component" value="Unassembled WGS sequence"/>
</dbReference>
<dbReference type="InterPro" id="IPR036691">
    <property type="entry name" value="Endo/exonu/phosph_ase_sf"/>
</dbReference>
<evidence type="ECO:0000313" key="11">
    <source>
        <dbReference type="Proteomes" id="UP000011134"/>
    </source>
</evidence>
<dbReference type="Gene3D" id="3.60.10.10">
    <property type="entry name" value="Endonuclease/exonuclease/phosphatase"/>
    <property type="match status" value="1"/>
</dbReference>
<dbReference type="PATRIC" id="fig|1056511.3.peg.1529"/>
<comment type="caution">
    <text evidence="10">The sequence shown here is derived from an EMBL/GenBank/DDBJ whole genome shotgun (WGS) entry which is preliminary data.</text>
</comment>
<keyword evidence="8" id="KW-0234">DNA repair</keyword>
<dbReference type="GO" id="GO:0004518">
    <property type="term" value="F:nuclease activity"/>
    <property type="evidence" value="ECO:0007669"/>
    <property type="project" value="UniProtKB-KW"/>
</dbReference>
<evidence type="ECO:0000256" key="7">
    <source>
        <dbReference type="ARBA" id="ARBA00022842"/>
    </source>
</evidence>
<comment type="cofactor">
    <cofactor evidence="2">
        <name>Mg(2+)</name>
        <dbReference type="ChEBI" id="CHEBI:18420"/>
    </cofactor>
</comment>
<keyword evidence="4" id="KW-0479">Metal-binding</keyword>
<evidence type="ECO:0000256" key="6">
    <source>
        <dbReference type="ARBA" id="ARBA00022801"/>
    </source>
</evidence>
<dbReference type="PANTHER" id="PTHR15822">
    <property type="entry name" value="TRAF AND TNF RECEPTOR-ASSOCIATED PROTEIN"/>
    <property type="match status" value="1"/>
</dbReference>
<dbReference type="Pfam" id="PF03372">
    <property type="entry name" value="Exo_endo_phos"/>
    <property type="match status" value="1"/>
</dbReference>
<keyword evidence="3" id="KW-0540">Nuclease</keyword>
<evidence type="ECO:0000256" key="1">
    <source>
        <dbReference type="ARBA" id="ARBA00001936"/>
    </source>
</evidence>
<protein>
    <submittedName>
        <fullName evidence="10">Metal-dependent hydrolase</fullName>
    </submittedName>
</protein>